<proteinExistence type="predicted"/>
<evidence type="ECO:0000313" key="2">
    <source>
        <dbReference type="EMBL" id="MXO59769.1"/>
    </source>
</evidence>
<evidence type="ECO:0000256" key="1">
    <source>
        <dbReference type="SAM" id="SignalP"/>
    </source>
</evidence>
<organism evidence="2 3">
    <name type="scientific">Croceibacterium salegens</name>
    <dbReference type="NCBI Taxonomy" id="1737568"/>
    <lineage>
        <taxon>Bacteria</taxon>
        <taxon>Pseudomonadati</taxon>
        <taxon>Pseudomonadota</taxon>
        <taxon>Alphaproteobacteria</taxon>
        <taxon>Sphingomonadales</taxon>
        <taxon>Erythrobacteraceae</taxon>
        <taxon>Croceibacterium</taxon>
    </lineage>
</organism>
<accession>A0A6I4SWP9</accession>
<dbReference type="EMBL" id="WTYM01000038">
    <property type="protein sequence ID" value="MXO59769.1"/>
    <property type="molecule type" value="Genomic_DNA"/>
</dbReference>
<feature type="chain" id="PRO_5026192398" evidence="1">
    <location>
        <begin position="24"/>
        <end position="133"/>
    </location>
</feature>
<keyword evidence="3" id="KW-1185">Reference proteome</keyword>
<name>A0A6I4SWP9_9SPHN</name>
<keyword evidence="1" id="KW-0732">Signal</keyword>
<dbReference type="OrthoDB" id="5956991at2"/>
<gene>
    <name evidence="2" type="ORF">GRI89_09480</name>
</gene>
<protein>
    <submittedName>
        <fullName evidence="2">Uncharacterized protein</fullName>
    </submittedName>
</protein>
<evidence type="ECO:0000313" key="3">
    <source>
        <dbReference type="Proteomes" id="UP000433652"/>
    </source>
</evidence>
<comment type="caution">
    <text evidence="2">The sequence shown here is derived from an EMBL/GenBank/DDBJ whole genome shotgun (WGS) entry which is preliminary data.</text>
</comment>
<dbReference type="Proteomes" id="UP000433652">
    <property type="component" value="Unassembled WGS sequence"/>
</dbReference>
<dbReference type="RefSeq" id="WP_159794519.1">
    <property type="nucleotide sequence ID" value="NZ_WTYM01000038.1"/>
</dbReference>
<feature type="signal peptide" evidence="1">
    <location>
        <begin position="1"/>
        <end position="23"/>
    </location>
</feature>
<dbReference type="AlphaFoldDB" id="A0A6I4SWP9"/>
<sequence>MKTIISCIVGAAMAFGAISPAIAKDRTAKGEERLAKLIEGRTAGEPVSCINTYSTDNPEIIDRVAMVYKHGKTIYVARPVHPDQLDTSDILVMNRFSSSQICVQDRMHTVDRSSGMTTGVVFLTEFVPYTKEG</sequence>
<reference evidence="2 3" key="1">
    <citation type="submission" date="2019-12" db="EMBL/GenBank/DDBJ databases">
        <title>Genomic-based taxomic classification of the family Erythrobacteraceae.</title>
        <authorList>
            <person name="Xu L."/>
        </authorList>
    </citation>
    <scope>NUCLEOTIDE SEQUENCE [LARGE SCALE GENOMIC DNA]</scope>
    <source>
        <strain evidence="2 3">MCCC 1K01500</strain>
    </source>
</reference>